<protein>
    <recommendedName>
        <fullName evidence="2">proline--tRNA ligase</fullName>
        <ecNumber evidence="2">6.1.1.15</ecNumber>
    </recommendedName>
    <alternativeName>
        <fullName evidence="8">Prolyl-tRNA synthetase</fullName>
    </alternativeName>
</protein>
<evidence type="ECO:0000256" key="8">
    <source>
        <dbReference type="ARBA" id="ARBA00029731"/>
    </source>
</evidence>
<dbReference type="EMBL" id="LXFE01000360">
    <property type="protein sequence ID" value="OLL25559.1"/>
    <property type="molecule type" value="Genomic_DNA"/>
</dbReference>
<organism evidence="11 12">
    <name type="scientific">Neolecta irregularis (strain DAH-3)</name>
    <dbReference type="NCBI Taxonomy" id="1198029"/>
    <lineage>
        <taxon>Eukaryota</taxon>
        <taxon>Fungi</taxon>
        <taxon>Dikarya</taxon>
        <taxon>Ascomycota</taxon>
        <taxon>Taphrinomycotina</taxon>
        <taxon>Neolectales</taxon>
        <taxon>Neolectaceae</taxon>
        <taxon>Neolecta</taxon>
    </lineage>
</organism>
<keyword evidence="4" id="KW-0547">Nucleotide-binding</keyword>
<proteinExistence type="inferred from homology"/>
<dbReference type="InterPro" id="IPR050062">
    <property type="entry name" value="Pro-tRNA_synthetase"/>
</dbReference>
<dbReference type="GO" id="GO:0004827">
    <property type="term" value="F:proline-tRNA ligase activity"/>
    <property type="evidence" value="ECO:0007669"/>
    <property type="project" value="UniProtKB-EC"/>
</dbReference>
<dbReference type="OMA" id="NCDYAAN"/>
<evidence type="ECO:0000256" key="2">
    <source>
        <dbReference type="ARBA" id="ARBA00012831"/>
    </source>
</evidence>
<evidence type="ECO:0000256" key="6">
    <source>
        <dbReference type="ARBA" id="ARBA00022917"/>
    </source>
</evidence>
<dbReference type="InterPro" id="IPR006195">
    <property type="entry name" value="aa-tRNA-synth_II"/>
</dbReference>
<dbReference type="InterPro" id="IPR036621">
    <property type="entry name" value="Anticodon-bd_dom_sf"/>
</dbReference>
<keyword evidence="6" id="KW-0648">Protein biosynthesis</keyword>
<dbReference type="PANTHER" id="PTHR42753:SF2">
    <property type="entry name" value="PROLINE--TRNA LIGASE"/>
    <property type="match status" value="1"/>
</dbReference>
<evidence type="ECO:0000259" key="10">
    <source>
        <dbReference type="PROSITE" id="PS50862"/>
    </source>
</evidence>
<evidence type="ECO:0000313" key="11">
    <source>
        <dbReference type="EMBL" id="OLL25559.1"/>
    </source>
</evidence>
<accession>A0A1U7LSF6</accession>
<dbReference type="GO" id="GO:0006433">
    <property type="term" value="P:prolyl-tRNA aminoacylation"/>
    <property type="evidence" value="ECO:0007669"/>
    <property type="project" value="InterPro"/>
</dbReference>
<gene>
    <name evidence="11" type="ORF">NEOLI_001124</name>
</gene>
<evidence type="ECO:0000256" key="3">
    <source>
        <dbReference type="ARBA" id="ARBA00022598"/>
    </source>
</evidence>
<dbReference type="InterPro" id="IPR002314">
    <property type="entry name" value="aa-tRNA-synt_IIb"/>
</dbReference>
<dbReference type="SUPFAM" id="SSF55681">
    <property type="entry name" value="Class II aaRS and biotin synthetases"/>
    <property type="match status" value="1"/>
</dbReference>
<dbReference type="AlphaFoldDB" id="A0A1U7LSF6"/>
<dbReference type="InterPro" id="IPR033730">
    <property type="entry name" value="ProRS_core_prok"/>
</dbReference>
<evidence type="ECO:0000256" key="9">
    <source>
        <dbReference type="ARBA" id="ARBA00047671"/>
    </source>
</evidence>
<dbReference type="InterPro" id="IPR002316">
    <property type="entry name" value="Pro-tRNA-ligase_IIa"/>
</dbReference>
<dbReference type="OrthoDB" id="10267474at2759"/>
<dbReference type="Pfam" id="PF03129">
    <property type="entry name" value="HGTP_anticodon"/>
    <property type="match status" value="1"/>
</dbReference>
<reference evidence="11 12" key="1">
    <citation type="submission" date="2016-04" db="EMBL/GenBank/DDBJ databases">
        <title>Evolutionary innovation and constraint leading to complex multicellularity in the Ascomycota.</title>
        <authorList>
            <person name="Cisse O."/>
            <person name="Nguyen A."/>
            <person name="Hewitt D.A."/>
            <person name="Jedd G."/>
            <person name="Stajich J.E."/>
        </authorList>
    </citation>
    <scope>NUCLEOTIDE SEQUENCE [LARGE SCALE GENOMIC DNA]</scope>
    <source>
        <strain evidence="11 12">DAH-3</strain>
    </source>
</reference>
<dbReference type="InterPro" id="IPR045864">
    <property type="entry name" value="aa-tRNA-synth_II/BPL/LPL"/>
</dbReference>
<dbReference type="PANTHER" id="PTHR42753">
    <property type="entry name" value="MITOCHONDRIAL RIBOSOME PROTEIN L39/PROLYL-TRNA LIGASE FAMILY MEMBER"/>
    <property type="match status" value="1"/>
</dbReference>
<dbReference type="PRINTS" id="PR01046">
    <property type="entry name" value="TRNASYNTHPRO"/>
</dbReference>
<evidence type="ECO:0000256" key="4">
    <source>
        <dbReference type="ARBA" id="ARBA00022741"/>
    </source>
</evidence>
<evidence type="ECO:0000313" key="12">
    <source>
        <dbReference type="Proteomes" id="UP000186594"/>
    </source>
</evidence>
<comment type="caution">
    <text evidence="11">The sequence shown here is derived from an EMBL/GenBank/DDBJ whole genome shotgun (WGS) entry which is preliminary data.</text>
</comment>
<keyword evidence="5" id="KW-0067">ATP-binding</keyword>
<dbReference type="InterPro" id="IPR004154">
    <property type="entry name" value="Anticodon-bd"/>
</dbReference>
<dbReference type="Proteomes" id="UP000186594">
    <property type="component" value="Unassembled WGS sequence"/>
</dbReference>
<dbReference type="GO" id="GO:0005524">
    <property type="term" value="F:ATP binding"/>
    <property type="evidence" value="ECO:0007669"/>
    <property type="project" value="UniProtKB-KW"/>
</dbReference>
<sequence length="435" mass="48452">MRLRISTRCYTVTSKRKLTTGLQNRLSNVFIPPYIASRVDGGMVIPFFQAESRLGTRIASQTWVSASGTRNVIRKQLIVLTTSGIYHVLPLGLRVQEKIERIINITMASLCASKLSLSTLSSSKLWKQTGRWEKYGQELFRLTDRKSSEFCLCPTHEEEITNLIANEILSYRQLPLRLYQIGRKFRDEKRPRGGLLRGREFLMNDLYTFDASEAAAMQTYDAVQAAYYRLFKTIGVPFVVAEAESGNIGGDKSHEYHYLSSSIPEFGALLTIGGEDKVLVCERCNYAVNTERSSSPQCLQCGSQMHEKSAIEVGHTFHLGTRYSEALGAFVTAEDPSIRSAIQMGCHGIGVSRLVVAIADICRGSRGLCWPVSVAPWETVIVTAGQEEGAEQVWDLLKDYTDSVIDDRQKTLGWKLKDAEAVGYPVTVIVGHSKG</sequence>
<name>A0A1U7LSF6_NEOID</name>
<dbReference type="CDD" id="cd00779">
    <property type="entry name" value="ProRS_core_prok"/>
    <property type="match status" value="1"/>
</dbReference>
<dbReference type="Pfam" id="PF00587">
    <property type="entry name" value="tRNA-synt_2b"/>
    <property type="match status" value="1"/>
</dbReference>
<dbReference type="Gene3D" id="3.40.50.800">
    <property type="entry name" value="Anticodon-binding domain"/>
    <property type="match status" value="1"/>
</dbReference>
<keyword evidence="3 11" id="KW-0436">Ligase</keyword>
<evidence type="ECO:0000256" key="7">
    <source>
        <dbReference type="ARBA" id="ARBA00023146"/>
    </source>
</evidence>
<dbReference type="PROSITE" id="PS50862">
    <property type="entry name" value="AA_TRNA_LIGASE_II"/>
    <property type="match status" value="1"/>
</dbReference>
<keyword evidence="12" id="KW-1185">Reference proteome</keyword>
<comment type="similarity">
    <text evidence="1">Belongs to the class-II aminoacyl-tRNA synthetase family.</text>
</comment>
<comment type="catalytic activity">
    <reaction evidence="9">
        <text>tRNA(Pro) + L-proline + ATP = L-prolyl-tRNA(Pro) + AMP + diphosphate</text>
        <dbReference type="Rhea" id="RHEA:14305"/>
        <dbReference type="Rhea" id="RHEA-COMP:9700"/>
        <dbReference type="Rhea" id="RHEA-COMP:9702"/>
        <dbReference type="ChEBI" id="CHEBI:30616"/>
        <dbReference type="ChEBI" id="CHEBI:33019"/>
        <dbReference type="ChEBI" id="CHEBI:60039"/>
        <dbReference type="ChEBI" id="CHEBI:78442"/>
        <dbReference type="ChEBI" id="CHEBI:78532"/>
        <dbReference type="ChEBI" id="CHEBI:456215"/>
        <dbReference type="EC" id="6.1.1.15"/>
    </reaction>
</comment>
<feature type="domain" description="Aminoacyl-transfer RNA synthetases class-II family profile" evidence="10">
    <location>
        <begin position="92"/>
        <end position="371"/>
    </location>
</feature>
<dbReference type="Gene3D" id="3.30.930.10">
    <property type="entry name" value="Bira Bifunctional Protein, Domain 2"/>
    <property type="match status" value="1"/>
</dbReference>
<evidence type="ECO:0000256" key="1">
    <source>
        <dbReference type="ARBA" id="ARBA00008226"/>
    </source>
</evidence>
<dbReference type="EC" id="6.1.1.15" evidence="2"/>
<dbReference type="GO" id="GO:0005739">
    <property type="term" value="C:mitochondrion"/>
    <property type="evidence" value="ECO:0007669"/>
    <property type="project" value="TreeGrafter"/>
</dbReference>
<dbReference type="STRING" id="1198029.A0A1U7LSF6"/>
<evidence type="ECO:0000256" key="5">
    <source>
        <dbReference type="ARBA" id="ARBA00022840"/>
    </source>
</evidence>
<keyword evidence="7" id="KW-0030">Aminoacyl-tRNA synthetase</keyword>
<dbReference type="SUPFAM" id="SSF52954">
    <property type="entry name" value="Class II aaRS ABD-related"/>
    <property type="match status" value="1"/>
</dbReference>